<feature type="region of interest" description="Disordered" evidence="1">
    <location>
        <begin position="300"/>
        <end position="321"/>
    </location>
</feature>
<dbReference type="RefSeq" id="WP_164878705.1">
    <property type="nucleotide sequence ID" value="NZ_CP034929.1"/>
</dbReference>
<proteinExistence type="predicted"/>
<feature type="region of interest" description="Disordered" evidence="1">
    <location>
        <begin position="487"/>
        <end position="556"/>
    </location>
</feature>
<gene>
    <name evidence="2" type="ORF">ACFPWU_08070</name>
</gene>
<evidence type="ECO:0000313" key="2">
    <source>
        <dbReference type="EMBL" id="MFC6153616.1"/>
    </source>
</evidence>
<feature type="compositionally biased region" description="Basic and acidic residues" evidence="1">
    <location>
        <begin position="546"/>
        <end position="556"/>
    </location>
</feature>
<protein>
    <submittedName>
        <fullName evidence="2">Uncharacterized protein</fullName>
    </submittedName>
</protein>
<evidence type="ECO:0000313" key="3">
    <source>
        <dbReference type="Proteomes" id="UP001596098"/>
    </source>
</evidence>
<accession>A0ABW1QZ00</accession>
<name>A0ABW1QZ00_9ACTN</name>
<evidence type="ECO:0000256" key="1">
    <source>
        <dbReference type="SAM" id="MobiDB-lite"/>
    </source>
</evidence>
<comment type="caution">
    <text evidence="2">The sequence shown here is derived from an EMBL/GenBank/DDBJ whole genome shotgun (WGS) entry which is preliminary data.</text>
</comment>
<dbReference type="Proteomes" id="UP001596098">
    <property type="component" value="Unassembled WGS sequence"/>
</dbReference>
<feature type="compositionally biased region" description="Basic and acidic residues" evidence="1">
    <location>
        <begin position="520"/>
        <end position="536"/>
    </location>
</feature>
<organism evidence="2 3">
    <name type="scientific">Nocardioides yefusunii</name>
    <dbReference type="NCBI Taxonomy" id="2500546"/>
    <lineage>
        <taxon>Bacteria</taxon>
        <taxon>Bacillati</taxon>
        <taxon>Actinomycetota</taxon>
        <taxon>Actinomycetes</taxon>
        <taxon>Propionibacteriales</taxon>
        <taxon>Nocardioidaceae</taxon>
        <taxon>Nocardioides</taxon>
    </lineage>
</organism>
<reference evidence="3" key="1">
    <citation type="journal article" date="2019" name="Int. J. Syst. Evol. Microbiol.">
        <title>The Global Catalogue of Microorganisms (GCM) 10K type strain sequencing project: providing services to taxonomists for standard genome sequencing and annotation.</title>
        <authorList>
            <consortium name="The Broad Institute Genomics Platform"/>
            <consortium name="The Broad Institute Genome Sequencing Center for Infectious Disease"/>
            <person name="Wu L."/>
            <person name="Ma J."/>
        </authorList>
    </citation>
    <scope>NUCLEOTIDE SEQUENCE [LARGE SCALE GENOMIC DNA]</scope>
    <source>
        <strain evidence="3">DFY28</strain>
    </source>
</reference>
<keyword evidence="3" id="KW-1185">Reference proteome</keyword>
<feature type="compositionally biased region" description="Pro residues" evidence="1">
    <location>
        <begin position="494"/>
        <end position="505"/>
    </location>
</feature>
<feature type="compositionally biased region" description="Acidic residues" evidence="1">
    <location>
        <begin position="506"/>
        <end position="519"/>
    </location>
</feature>
<sequence length="556" mass="59952">MSREQRRRPRPPRTRRRGRIRKGVVVASVAVAAIGSLVLANVDTMRWFGIGDDADAAAPATRVLSAEGETVAEQVVVQLVKESTPEGWKAGKLNASVNDPYSLTCLSERAAWSTARTRAITAEGGEGSVTALAYPAGAGAAAYAEVKAAVAVCAEGAEETGRGVEGMRYRKGAAAVEVVRRGDVVAVVSASPADRMPGEKWLTDLDDRAAALLVDRCLDPTAPAADVHRNPWVDPETFRGNLTTVAVPFPDVEMTTAEEITKDPVVPLDQVAEELAPAPVRPEPLTPAATDLPDLPLEVERPVAPTPPAEPDLDGRAERAVADPSGPGCGWAFTGEAVPAFDTGEAEELHRKAVKKERERLVDDAVAFEQAKVNHYRAWVEYERAASAYRGYVDEMTLVLAQWQVVIDARAEFVAEFELYRTSKQAYDDFVAEQQEARTAYEAAVEACRVQVPSPDGEPSADCPAEVPEILLQSAPEVLPRPVPSALAQLPEGWEPPAPVVPEPQPEPEPEPEPETEEPREDREDRRDRNSDRNGDRNGPGNGTRGDSEGRGRAQN</sequence>
<dbReference type="EMBL" id="JBHSQI010000003">
    <property type="protein sequence ID" value="MFC6153616.1"/>
    <property type="molecule type" value="Genomic_DNA"/>
</dbReference>